<dbReference type="InterPro" id="IPR041489">
    <property type="entry name" value="PDZ_6"/>
</dbReference>
<gene>
    <name evidence="2" type="ORF">A2U01_0009896</name>
</gene>
<dbReference type="SMART" id="SM00228">
    <property type="entry name" value="PDZ"/>
    <property type="match status" value="1"/>
</dbReference>
<feature type="domain" description="PDZ" evidence="1">
    <location>
        <begin position="1"/>
        <end position="80"/>
    </location>
</feature>
<keyword evidence="3" id="KW-1185">Reference proteome</keyword>
<reference evidence="2 3" key="1">
    <citation type="journal article" date="2018" name="Front. Plant Sci.">
        <title>Red Clover (Trifolium pratense) and Zigzag Clover (T. medium) - A Picture of Genomic Similarities and Differences.</title>
        <authorList>
            <person name="Dluhosova J."/>
            <person name="Istvanek J."/>
            <person name="Nedelnik J."/>
            <person name="Repkova J."/>
        </authorList>
    </citation>
    <scope>NUCLEOTIDE SEQUENCE [LARGE SCALE GENOMIC DNA]</scope>
    <source>
        <strain evidence="3">cv. 10/8</strain>
        <tissue evidence="2">Leaf</tissue>
    </source>
</reference>
<accession>A0A392MP56</accession>
<proteinExistence type="predicted"/>
<dbReference type="EMBL" id="LXQA010015256">
    <property type="protein sequence ID" value="MCH89003.1"/>
    <property type="molecule type" value="Genomic_DNA"/>
</dbReference>
<dbReference type="PANTHER" id="PTHR46366:SF1">
    <property type="entry name" value="PDZ DOMAIN-CONTAINING PROTEIN C1685.05"/>
    <property type="match status" value="1"/>
</dbReference>
<evidence type="ECO:0000313" key="3">
    <source>
        <dbReference type="Proteomes" id="UP000265520"/>
    </source>
</evidence>
<keyword evidence="2" id="KW-0378">Hydrolase</keyword>
<sequence length="101" mass="11101">TVRQYSPASETGMLVVESVVPGGPADKHLEPGDVLVCVNGQVITQFLRLETILDDNVNSNIELQIERGGSSKSLTILARNFRFHCGLVYVAEPGYVYLEKH</sequence>
<keyword evidence="2" id="KW-0645">Protease</keyword>
<feature type="non-terminal residue" evidence="2">
    <location>
        <position position="1"/>
    </location>
</feature>
<dbReference type="InterPro" id="IPR036034">
    <property type="entry name" value="PDZ_sf"/>
</dbReference>
<dbReference type="Gene3D" id="2.30.42.10">
    <property type="match status" value="1"/>
</dbReference>
<evidence type="ECO:0000259" key="1">
    <source>
        <dbReference type="PROSITE" id="PS50106"/>
    </source>
</evidence>
<dbReference type="Proteomes" id="UP000265520">
    <property type="component" value="Unassembled WGS sequence"/>
</dbReference>
<comment type="caution">
    <text evidence="2">The sequence shown here is derived from an EMBL/GenBank/DDBJ whole genome shotgun (WGS) entry which is preliminary data.</text>
</comment>
<dbReference type="SUPFAM" id="SSF50156">
    <property type="entry name" value="PDZ domain-like"/>
    <property type="match status" value="1"/>
</dbReference>
<protein>
    <submittedName>
        <fullName evidence="2">Protease Do-like 7-like</fullName>
    </submittedName>
</protein>
<organism evidence="2 3">
    <name type="scientific">Trifolium medium</name>
    <dbReference type="NCBI Taxonomy" id="97028"/>
    <lineage>
        <taxon>Eukaryota</taxon>
        <taxon>Viridiplantae</taxon>
        <taxon>Streptophyta</taxon>
        <taxon>Embryophyta</taxon>
        <taxon>Tracheophyta</taxon>
        <taxon>Spermatophyta</taxon>
        <taxon>Magnoliopsida</taxon>
        <taxon>eudicotyledons</taxon>
        <taxon>Gunneridae</taxon>
        <taxon>Pentapetalae</taxon>
        <taxon>rosids</taxon>
        <taxon>fabids</taxon>
        <taxon>Fabales</taxon>
        <taxon>Fabaceae</taxon>
        <taxon>Papilionoideae</taxon>
        <taxon>50 kb inversion clade</taxon>
        <taxon>NPAAA clade</taxon>
        <taxon>Hologalegina</taxon>
        <taxon>IRL clade</taxon>
        <taxon>Trifolieae</taxon>
        <taxon>Trifolium</taxon>
    </lineage>
</organism>
<dbReference type="GO" id="GO:0008233">
    <property type="term" value="F:peptidase activity"/>
    <property type="evidence" value="ECO:0007669"/>
    <property type="project" value="UniProtKB-KW"/>
</dbReference>
<dbReference type="AlphaFoldDB" id="A0A392MP56"/>
<dbReference type="Pfam" id="PF17820">
    <property type="entry name" value="PDZ_6"/>
    <property type="match status" value="1"/>
</dbReference>
<dbReference type="PROSITE" id="PS50106">
    <property type="entry name" value="PDZ"/>
    <property type="match status" value="1"/>
</dbReference>
<dbReference type="GO" id="GO:0006508">
    <property type="term" value="P:proteolysis"/>
    <property type="evidence" value="ECO:0007669"/>
    <property type="project" value="UniProtKB-KW"/>
</dbReference>
<dbReference type="InterPro" id="IPR001478">
    <property type="entry name" value="PDZ"/>
</dbReference>
<evidence type="ECO:0000313" key="2">
    <source>
        <dbReference type="EMBL" id="MCH89003.1"/>
    </source>
</evidence>
<name>A0A392MP56_9FABA</name>
<dbReference type="PANTHER" id="PTHR46366">
    <property type="entry name" value="PRO-APOPTOTIC SERINE PROTEASE NMA111"/>
    <property type="match status" value="1"/>
</dbReference>